<evidence type="ECO:0000256" key="4">
    <source>
        <dbReference type="ARBA" id="ARBA00023001"/>
    </source>
</evidence>
<dbReference type="SUPFAM" id="SSF48208">
    <property type="entry name" value="Six-hairpin glycosidases"/>
    <property type="match status" value="1"/>
</dbReference>
<evidence type="ECO:0000256" key="9">
    <source>
        <dbReference type="PROSITE-ProRule" id="PRU10060"/>
    </source>
</evidence>
<evidence type="ECO:0000256" key="10">
    <source>
        <dbReference type="RuleBase" id="RU361166"/>
    </source>
</evidence>
<dbReference type="InterPro" id="IPR012341">
    <property type="entry name" value="6hp_glycosidase-like_sf"/>
</dbReference>
<feature type="active site" evidence="8">
    <location>
        <position position="506"/>
    </location>
</feature>
<dbReference type="InterPro" id="IPR001701">
    <property type="entry name" value="Glyco_hydro_9"/>
</dbReference>
<dbReference type="InterPro" id="IPR033126">
    <property type="entry name" value="Glyco_hydro_9_Asp/Glu_AS"/>
</dbReference>
<dbReference type="SMR" id="A0A2D2VZX5"/>
<evidence type="ECO:0000256" key="3">
    <source>
        <dbReference type="ARBA" id="ARBA00022801"/>
    </source>
</evidence>
<dbReference type="Pfam" id="PF00759">
    <property type="entry name" value="Glyco_hydro_9"/>
    <property type="match status" value="1"/>
</dbReference>
<comment type="catalytic activity">
    <reaction evidence="1 10">
        <text>Endohydrolysis of (1-&gt;4)-beta-D-glucosidic linkages in cellulose, lichenin and cereal beta-D-glucans.</text>
        <dbReference type="EC" id="3.2.1.4"/>
    </reaction>
</comment>
<sequence length="596" mass="66160" precursor="true">MRYHHLVLLALTASLLQASADHRDGSISKRQEALSADLTMNNDWGGRFDAKFSFPLKVDVLGYLANITFSKPVSKLDISGGQVYSHSTDNLHWVVVNTPDRPAFHAGTTLDLQFYGNYEGGSPGPTGHATLINEGIDTFKPEAAPNTENSKYNYNDVLYKSILFYEAQRSGKLPANKRIPWRGDSALNDKGDKGEDLTGGWYDAGDHVKFNFPMAYTTTVLAWSYLLYPDAYEAAGQKDYILDCIKWPLDYLLKCHTGPEELYVQVGDAGPDHSYWGSPETMTMARPAYKITASKPGTDVTMETAAAMAAGSLAFKDKDPAYSATLLEHAKQLWDFGIKYQVKYSDSVQAAAGFYRSNNITDEVCWGSLWLHKATNDDKYLAEAEKQFDPDPAWGQSWDEKTIGNQLLLYLATKKDNYKTSILNSFEGWFPGGKVPYTPKGLPFRLEWGSLRYASNMAMAALVAADAGLRPAEYRRWAMCIIHYALGDTGFSYLIGFGSKYPHSPHHRSSSCPNPPAPCGSYVMSMKEPNVHTLYGALVGGPGQQDDYKDERTNYVNNEVACDYNAGFTGAVAALKHLYLTKQHPEQTSNAQCPYR</sequence>
<feature type="active site" evidence="9">
    <location>
        <position position="559"/>
    </location>
</feature>
<proteinExistence type="evidence at transcript level"/>
<feature type="domain" description="Glycoside hydrolase family 9" evidence="11">
    <location>
        <begin position="154"/>
        <end position="572"/>
    </location>
</feature>
<feature type="chain" id="PRO_5013428915" description="Endoglucanase" evidence="10">
    <location>
        <begin position="21"/>
        <end position="596"/>
    </location>
</feature>
<dbReference type="InterPro" id="IPR008928">
    <property type="entry name" value="6-hairpin_glycosidase_sf"/>
</dbReference>
<dbReference type="PROSITE" id="PS00698">
    <property type="entry name" value="GH9_3"/>
    <property type="match status" value="1"/>
</dbReference>
<evidence type="ECO:0000259" key="11">
    <source>
        <dbReference type="Pfam" id="PF00759"/>
    </source>
</evidence>
<accession>A0A2D2VZX5</accession>
<keyword evidence="7 8" id="KW-0624">Polysaccharide degradation</keyword>
<keyword evidence="4 10" id="KW-0136">Cellulose degradation</keyword>
<dbReference type="Gene3D" id="1.50.10.10">
    <property type="match status" value="1"/>
</dbReference>
<comment type="similarity">
    <text evidence="2 8 10">Belongs to the glycosyl hydrolase 9 (cellulase E) family.</text>
</comment>
<dbReference type="GO" id="GO:0030245">
    <property type="term" value="P:cellulose catabolic process"/>
    <property type="evidence" value="ECO:0007669"/>
    <property type="project" value="UniProtKB-KW"/>
</dbReference>
<dbReference type="EMBL" id="KY373245">
    <property type="protein sequence ID" value="ATS91249.1"/>
    <property type="molecule type" value="mRNA"/>
</dbReference>
<dbReference type="PANTHER" id="PTHR22298">
    <property type="entry name" value="ENDO-1,4-BETA-GLUCANASE"/>
    <property type="match status" value="1"/>
</dbReference>
<reference evidence="12" key="1">
    <citation type="submission" date="2016-12" db="EMBL/GenBank/DDBJ databases">
        <title>Identification, molecular cloning and characterization of a Glycoside Hydrolase family 9 member from the digestive gland of the snail Achatina fulica.</title>
        <authorList>
            <person name="Sade Y.B."/>
            <person name="Goncalves C.S."/>
            <person name="Scapin S.M.N."/>
            <person name="Pinheiro G.L."/>
            <person name="Flatschart R.B."/>
            <person name="de Souza W."/>
            <person name="Heise N."/>
            <person name="Machado E.A."/>
        </authorList>
    </citation>
    <scope>NUCLEOTIDE SEQUENCE</scope>
    <source>
        <tissue evidence="12">Digestive gland</tissue>
    </source>
</reference>
<evidence type="ECO:0000256" key="2">
    <source>
        <dbReference type="ARBA" id="ARBA00007072"/>
    </source>
</evidence>
<evidence type="ECO:0000256" key="1">
    <source>
        <dbReference type="ARBA" id="ARBA00000966"/>
    </source>
</evidence>
<dbReference type="InterPro" id="IPR018221">
    <property type="entry name" value="Glyco_hydro_9_His_AS"/>
</dbReference>
<evidence type="ECO:0000256" key="5">
    <source>
        <dbReference type="ARBA" id="ARBA00023277"/>
    </source>
</evidence>
<name>A0A2D2VZX5_LISFU</name>
<protein>
    <recommendedName>
        <fullName evidence="10">Endoglucanase</fullName>
        <ecNumber evidence="10">3.2.1.4</ecNumber>
    </recommendedName>
</protein>
<dbReference type="PROSITE" id="PS00592">
    <property type="entry name" value="GH9_2"/>
    <property type="match status" value="1"/>
</dbReference>
<feature type="signal peptide" evidence="10">
    <location>
        <begin position="1"/>
        <end position="20"/>
    </location>
</feature>
<feature type="active site" evidence="9">
    <location>
        <position position="550"/>
    </location>
</feature>
<keyword evidence="10" id="KW-0732">Signal</keyword>
<keyword evidence="3 8" id="KW-0378">Hydrolase</keyword>
<keyword evidence="5 8" id="KW-0119">Carbohydrate metabolism</keyword>
<dbReference type="AlphaFoldDB" id="A0A2D2VZX5"/>
<dbReference type="GO" id="GO:0008810">
    <property type="term" value="F:cellulase activity"/>
    <property type="evidence" value="ECO:0007669"/>
    <property type="project" value="UniProtKB-EC"/>
</dbReference>
<evidence type="ECO:0000256" key="8">
    <source>
        <dbReference type="PROSITE-ProRule" id="PRU10059"/>
    </source>
</evidence>
<dbReference type="EC" id="3.2.1.4" evidence="10"/>
<evidence type="ECO:0000313" key="12">
    <source>
        <dbReference type="EMBL" id="ATS91249.1"/>
    </source>
</evidence>
<evidence type="ECO:0000256" key="7">
    <source>
        <dbReference type="ARBA" id="ARBA00023326"/>
    </source>
</evidence>
<organism evidence="12">
    <name type="scientific">Lissachatina fulica</name>
    <name type="common">Giant African land snail</name>
    <name type="synonym">Achatina fulica</name>
    <dbReference type="NCBI Taxonomy" id="2315439"/>
    <lineage>
        <taxon>Eukaryota</taxon>
        <taxon>Metazoa</taxon>
        <taxon>Spiralia</taxon>
        <taxon>Lophotrochozoa</taxon>
        <taxon>Mollusca</taxon>
        <taxon>Gastropoda</taxon>
        <taxon>Heterobranchia</taxon>
        <taxon>Euthyneura</taxon>
        <taxon>Panpulmonata</taxon>
        <taxon>Eupulmonata</taxon>
        <taxon>Stylommatophora</taxon>
        <taxon>Helicina</taxon>
        <taxon>Achatinoidea</taxon>
        <taxon>Achatinidae</taxon>
        <taxon>Lissachatina</taxon>
    </lineage>
</organism>
<evidence type="ECO:0000256" key="6">
    <source>
        <dbReference type="ARBA" id="ARBA00023295"/>
    </source>
</evidence>
<keyword evidence="6 8" id="KW-0326">Glycosidase</keyword>